<dbReference type="SMART" id="SM00091">
    <property type="entry name" value="PAS"/>
    <property type="match status" value="6"/>
</dbReference>
<reference evidence="12" key="1">
    <citation type="submission" date="2017-06" db="EMBL/GenBank/DDBJ databases">
        <authorList>
            <person name="Cremers G."/>
        </authorList>
    </citation>
    <scope>NUCLEOTIDE SEQUENCE [LARGE SCALE GENOMIC DNA]</scope>
</reference>
<feature type="domain" description="PAC" evidence="10">
    <location>
        <begin position="323"/>
        <end position="380"/>
    </location>
</feature>
<comment type="catalytic activity">
    <reaction evidence="1">
        <text>ATP + protein L-histidine = ADP + protein N-phospho-L-histidine.</text>
        <dbReference type="EC" id="2.7.13.3"/>
    </reaction>
</comment>
<dbReference type="Gene3D" id="1.10.287.130">
    <property type="match status" value="1"/>
</dbReference>
<dbReference type="InterPro" id="IPR001789">
    <property type="entry name" value="Sig_transdc_resp-reg_receiver"/>
</dbReference>
<feature type="domain" description="Histidine kinase" evidence="7">
    <location>
        <begin position="808"/>
        <end position="1030"/>
    </location>
</feature>
<name>A0A284VJ08_9EURY</name>
<dbReference type="Pfam" id="PF00989">
    <property type="entry name" value="PAS"/>
    <property type="match status" value="3"/>
</dbReference>
<dbReference type="InterPro" id="IPR005467">
    <property type="entry name" value="His_kinase_dom"/>
</dbReference>
<dbReference type="AlphaFoldDB" id="A0A284VJ08"/>
<dbReference type="InterPro" id="IPR035965">
    <property type="entry name" value="PAS-like_dom_sf"/>
</dbReference>
<dbReference type="SUPFAM" id="SSF55874">
    <property type="entry name" value="ATPase domain of HSP90 chaperone/DNA topoisomerase II/histidine kinase"/>
    <property type="match status" value="1"/>
</dbReference>
<gene>
    <name evidence="11" type="ORF">MNV_1090010</name>
</gene>
<dbReference type="PROSITE" id="PS50112">
    <property type="entry name" value="PAS"/>
    <property type="match status" value="5"/>
</dbReference>
<feature type="domain" description="PAC" evidence="10">
    <location>
        <begin position="744"/>
        <end position="795"/>
    </location>
</feature>
<evidence type="ECO:0000313" key="11">
    <source>
        <dbReference type="EMBL" id="SNQ59177.1"/>
    </source>
</evidence>
<evidence type="ECO:0000256" key="3">
    <source>
        <dbReference type="ARBA" id="ARBA00022553"/>
    </source>
</evidence>
<dbReference type="Gene3D" id="3.30.565.10">
    <property type="entry name" value="Histidine kinase-like ATPase, C-terminal domain"/>
    <property type="match status" value="1"/>
</dbReference>
<feature type="domain" description="PAC" evidence="10">
    <location>
        <begin position="203"/>
        <end position="253"/>
    </location>
</feature>
<dbReference type="EC" id="2.7.13.3" evidence="2"/>
<dbReference type="Gene3D" id="3.30.450.20">
    <property type="entry name" value="PAS domain"/>
    <property type="match status" value="6"/>
</dbReference>
<dbReference type="PANTHER" id="PTHR43304:SF1">
    <property type="entry name" value="PAC DOMAIN-CONTAINING PROTEIN"/>
    <property type="match status" value="1"/>
</dbReference>
<feature type="domain" description="PAS" evidence="9">
    <location>
        <begin position="132"/>
        <end position="199"/>
    </location>
</feature>
<organism evidence="11 12">
    <name type="scientific">Candidatus Methanoperedens nitratireducens</name>
    <dbReference type="NCBI Taxonomy" id="1392998"/>
    <lineage>
        <taxon>Archaea</taxon>
        <taxon>Methanobacteriati</taxon>
        <taxon>Methanobacteriota</taxon>
        <taxon>Stenosarchaea group</taxon>
        <taxon>Methanomicrobia</taxon>
        <taxon>Methanosarcinales</taxon>
        <taxon>ANME-2 cluster</taxon>
        <taxon>Candidatus Methanoperedentaceae</taxon>
        <taxon>Candidatus Methanoperedens</taxon>
    </lineage>
</organism>
<evidence type="ECO:0000259" key="8">
    <source>
        <dbReference type="PROSITE" id="PS50110"/>
    </source>
</evidence>
<dbReference type="SMART" id="SM00086">
    <property type="entry name" value="PAC"/>
    <property type="match status" value="6"/>
</dbReference>
<dbReference type="InterPro" id="IPR013656">
    <property type="entry name" value="PAS_4"/>
</dbReference>
<feature type="domain" description="PAS" evidence="9">
    <location>
        <begin position="7"/>
        <end position="77"/>
    </location>
</feature>
<sequence>MDKLLMGENKYKVLIANLSQKIFYKDRNSVYVSCNESYAYDLKIKPYEIVGKTDYDFYNKELAEKYRADDKRILESGKTEEIEEKYIQDGQEVIVHTAKAPIKDEKGSVIGILGIFWDITESKRIEEALRESEEKYRALFEATPMGIGIADLKGNIFDGNQSMQEMTGFTLEELRTIGVGALYVDPNERKSLLKTLQETGRVYDWEVRLKRKDGTIYYALLNVDLLELKGHKVLLTTARDITERKRMEEELRKREHFLSNVFASIQDGIGIIDKDMNIIRVNPTAERWYPHAASLVGRKCYEAYHGRSERCKICPAQRTFKTGEADHKIIHKSGSRGEDNGWLEIYSFPMVDTPTGQIRWVIEYVRDITERKRIEEELQKSIHQQTAILNNIPDIAWLKDKESRFIAVNKPYAEACGVSPEDLVGKTDLDVWHKDLAERYRADDRDVMETGRRKQVEEPLIDKDGRKTWIETIKTPIYDDRGNVIGTTGIARDVTERKRTEEALRTAHGELELGIQERTAKLEETNKALLAQITERELSEAALRESEERYRKLVEFSPYAIAIHSQGKIVFINAAGAKLVGAVNPEQLIGKSVMDFVHPDYQEIVRERIRLMREEGKNMSSTEERFIKLDGSVIDVEVTAMPFTYQGKPGIQVIISDITDRKSAEEALKQSEEKYHTLIDNIQDGVFIIQDSKIQFANEAFAKVSGYTVEEVIGKDFREFVAPEDLEMVIDRYHRRQAGEDVPKEYEFHMMHKDGRTRILVNTNVGLITYRGRVASMVTAKDITEKKKLESQLLRSQRMESIGTLSSGIAHDINNVLTPIMLSQELLQEKLTDEESKRLLNTIKRSTHRGANLMKQVLSFTKGVEGERNALQVAQLVSEIRQIVKETFQRNIRIRTDIPKDLWIILGDATQLHQVLMNLCVNARDAMPAGGTLGISAENISIDENVARNNVDARAGPYVMIAVSDTGTGIPPKIMDRIFEPFFTTKEHGKGTGLGLSTALGILKSHGGFMDVKSEIGKGTTFKVYLPAITTSEKLKGQEHQYILPAGHGELILVVDDEDQILRITKKTLETHGYKVITANDGKEAVALYLQHREKIKLVLMDMMMPVMDGPASIRELRKVNPEIKIIVVSGLTEKDKLAKVDYVHVQTFLSKPYAAEKLLNTVHDIISTK</sequence>
<dbReference type="InterPro" id="IPR000014">
    <property type="entry name" value="PAS"/>
</dbReference>
<dbReference type="CDD" id="cd00156">
    <property type="entry name" value="REC"/>
    <property type="match status" value="1"/>
</dbReference>
<dbReference type="CDD" id="cd00082">
    <property type="entry name" value="HisKA"/>
    <property type="match status" value="1"/>
</dbReference>
<dbReference type="NCBIfam" id="TIGR00229">
    <property type="entry name" value="sensory_box"/>
    <property type="match status" value="6"/>
</dbReference>
<protein>
    <recommendedName>
        <fullName evidence="2">histidine kinase</fullName>
        <ecNumber evidence="2">2.7.13.3</ecNumber>
    </recommendedName>
</protein>
<evidence type="ECO:0000256" key="1">
    <source>
        <dbReference type="ARBA" id="ARBA00000085"/>
    </source>
</evidence>
<evidence type="ECO:0000256" key="4">
    <source>
        <dbReference type="ARBA" id="ARBA00022679"/>
    </source>
</evidence>
<dbReference type="RefSeq" id="WP_096203590.1">
    <property type="nucleotide sequence ID" value="NZ_FZMP01000012.1"/>
</dbReference>
<keyword evidence="4 11" id="KW-0808">Transferase</keyword>
<feature type="domain" description="PAS" evidence="9">
    <location>
        <begin position="381"/>
        <end position="451"/>
    </location>
</feature>
<dbReference type="InterPro" id="IPR013767">
    <property type="entry name" value="PAS_fold"/>
</dbReference>
<evidence type="ECO:0000256" key="5">
    <source>
        <dbReference type="ARBA" id="ARBA00022777"/>
    </source>
</evidence>
<dbReference type="InterPro" id="IPR003661">
    <property type="entry name" value="HisK_dim/P_dom"/>
</dbReference>
<evidence type="ECO:0000313" key="12">
    <source>
        <dbReference type="Proteomes" id="UP000218615"/>
    </source>
</evidence>
<dbReference type="OrthoDB" id="342253at2157"/>
<dbReference type="InterPro" id="IPR011006">
    <property type="entry name" value="CheY-like_superfamily"/>
</dbReference>
<dbReference type="PROSITE" id="PS50109">
    <property type="entry name" value="HIS_KIN"/>
    <property type="match status" value="1"/>
</dbReference>
<proteinExistence type="predicted"/>
<dbReference type="Pfam" id="PF02518">
    <property type="entry name" value="HATPase_c"/>
    <property type="match status" value="1"/>
</dbReference>
<feature type="domain" description="Response regulatory" evidence="8">
    <location>
        <begin position="1051"/>
        <end position="1167"/>
    </location>
</feature>
<feature type="modified residue" description="4-aspartylphosphate" evidence="6">
    <location>
        <position position="1102"/>
    </location>
</feature>
<dbReference type="PRINTS" id="PR00344">
    <property type="entry name" value="BCTRLSENSOR"/>
</dbReference>
<dbReference type="Pfam" id="PF08448">
    <property type="entry name" value="PAS_4"/>
    <property type="match status" value="3"/>
</dbReference>
<evidence type="ECO:0000259" key="9">
    <source>
        <dbReference type="PROSITE" id="PS50112"/>
    </source>
</evidence>
<feature type="domain" description="PAS" evidence="9">
    <location>
        <begin position="671"/>
        <end position="740"/>
    </location>
</feature>
<keyword evidence="12" id="KW-1185">Reference proteome</keyword>
<dbReference type="InterPro" id="IPR052162">
    <property type="entry name" value="Sensor_kinase/Photoreceptor"/>
</dbReference>
<dbReference type="Pfam" id="PF00512">
    <property type="entry name" value="HisKA"/>
    <property type="match status" value="1"/>
</dbReference>
<dbReference type="SMART" id="SM00448">
    <property type="entry name" value="REC"/>
    <property type="match status" value="1"/>
</dbReference>
<dbReference type="SUPFAM" id="SSF47384">
    <property type="entry name" value="Homodimeric domain of signal transducing histidine kinase"/>
    <property type="match status" value="1"/>
</dbReference>
<dbReference type="SMART" id="SM00388">
    <property type="entry name" value="HisKA"/>
    <property type="match status" value="1"/>
</dbReference>
<evidence type="ECO:0000259" key="7">
    <source>
        <dbReference type="PROSITE" id="PS50109"/>
    </source>
</evidence>
<dbReference type="SUPFAM" id="SSF52172">
    <property type="entry name" value="CheY-like"/>
    <property type="match status" value="1"/>
</dbReference>
<dbReference type="PANTHER" id="PTHR43304">
    <property type="entry name" value="PHYTOCHROME-LIKE PROTEIN CPH1"/>
    <property type="match status" value="1"/>
</dbReference>
<dbReference type="PROSITE" id="PS50110">
    <property type="entry name" value="RESPONSE_REGULATORY"/>
    <property type="match status" value="1"/>
</dbReference>
<keyword evidence="5 11" id="KW-0418">Kinase</keyword>
<dbReference type="GO" id="GO:0006355">
    <property type="term" value="P:regulation of DNA-templated transcription"/>
    <property type="evidence" value="ECO:0007669"/>
    <property type="project" value="InterPro"/>
</dbReference>
<accession>A0A284VJ08</accession>
<dbReference type="SMART" id="SM00387">
    <property type="entry name" value="HATPase_c"/>
    <property type="match status" value="1"/>
</dbReference>
<dbReference type="Pfam" id="PF00072">
    <property type="entry name" value="Response_reg"/>
    <property type="match status" value="1"/>
</dbReference>
<dbReference type="InterPro" id="IPR004358">
    <property type="entry name" value="Sig_transdc_His_kin-like_C"/>
</dbReference>
<dbReference type="GO" id="GO:0000155">
    <property type="term" value="F:phosphorelay sensor kinase activity"/>
    <property type="evidence" value="ECO:0007669"/>
    <property type="project" value="InterPro"/>
</dbReference>
<evidence type="ECO:0000256" key="2">
    <source>
        <dbReference type="ARBA" id="ARBA00012438"/>
    </source>
</evidence>
<dbReference type="CDD" id="cd00130">
    <property type="entry name" value="PAS"/>
    <property type="match status" value="5"/>
</dbReference>
<feature type="domain" description="PAS" evidence="9">
    <location>
        <begin position="546"/>
        <end position="616"/>
    </location>
</feature>
<dbReference type="SUPFAM" id="SSF55785">
    <property type="entry name" value="PYP-like sensor domain (PAS domain)"/>
    <property type="match status" value="6"/>
</dbReference>
<feature type="domain" description="PAC" evidence="10">
    <location>
        <begin position="454"/>
        <end position="506"/>
    </location>
</feature>
<dbReference type="InterPro" id="IPR001610">
    <property type="entry name" value="PAC"/>
</dbReference>
<dbReference type="InterPro" id="IPR036097">
    <property type="entry name" value="HisK_dim/P_sf"/>
</dbReference>
<keyword evidence="3 6" id="KW-0597">Phosphoprotein</keyword>
<feature type="domain" description="PAC" evidence="10">
    <location>
        <begin position="620"/>
        <end position="670"/>
    </location>
</feature>
<dbReference type="Gene3D" id="3.40.50.2300">
    <property type="match status" value="1"/>
</dbReference>
<feature type="domain" description="PAC" evidence="10">
    <location>
        <begin position="78"/>
        <end position="131"/>
    </location>
</feature>
<dbReference type="InterPro" id="IPR003594">
    <property type="entry name" value="HATPase_dom"/>
</dbReference>
<dbReference type="Proteomes" id="UP000218615">
    <property type="component" value="Unassembled WGS sequence"/>
</dbReference>
<dbReference type="PROSITE" id="PS50113">
    <property type="entry name" value="PAC"/>
    <property type="match status" value="6"/>
</dbReference>
<dbReference type="InterPro" id="IPR036890">
    <property type="entry name" value="HATPase_C_sf"/>
</dbReference>
<dbReference type="EMBL" id="FZMP01000012">
    <property type="protein sequence ID" value="SNQ59177.1"/>
    <property type="molecule type" value="Genomic_DNA"/>
</dbReference>
<dbReference type="InterPro" id="IPR000700">
    <property type="entry name" value="PAS-assoc_C"/>
</dbReference>
<evidence type="ECO:0000259" key="10">
    <source>
        <dbReference type="PROSITE" id="PS50113"/>
    </source>
</evidence>
<evidence type="ECO:0000256" key="6">
    <source>
        <dbReference type="PROSITE-ProRule" id="PRU00169"/>
    </source>
</evidence>